<comment type="similarity">
    <text evidence="1 3">Belongs to the type-B carboxylesterase/lipase family.</text>
</comment>
<dbReference type="Pfam" id="PF00135">
    <property type="entry name" value="COesterase"/>
    <property type="match status" value="1"/>
</dbReference>
<dbReference type="InterPro" id="IPR029058">
    <property type="entry name" value="AB_hydrolase_fold"/>
</dbReference>
<dbReference type="Proteomes" id="UP000836404">
    <property type="component" value="Unassembled WGS sequence"/>
</dbReference>
<dbReference type="PROSITE" id="PS00122">
    <property type="entry name" value="CARBOXYLESTERASE_B_1"/>
    <property type="match status" value="1"/>
</dbReference>
<reference evidence="5 6" key="1">
    <citation type="submission" date="2020-10" db="EMBL/GenBank/DDBJ databases">
        <authorList>
            <person name="Sedaghatjoo S."/>
        </authorList>
    </citation>
    <scope>NUCLEOTIDE SEQUENCE [LARGE SCALE GENOMIC DNA]</scope>
    <source>
        <strain evidence="5 6">LLFL</strain>
    </source>
</reference>
<accession>A0A9N8MBM1</accession>
<dbReference type="AlphaFoldDB" id="A0A9N8MBM1"/>
<protein>
    <recommendedName>
        <fullName evidence="3">Carboxylic ester hydrolase</fullName>
        <ecNumber evidence="3">3.1.1.-</ecNumber>
    </recommendedName>
</protein>
<keyword evidence="6" id="KW-1185">Reference proteome</keyword>
<name>A0A9N8MBM1_9BASI</name>
<sequence>MLVPRTRSAMKGGSISFSLLCLFICTTLATLVTSRSISQRVPLRRTEGDTDPLLFVTTSSGQVRGKAPGSVYTYKGIPYGNPTSGSRRFRAPTMASRINAFIDNVAPPLAEQSEDCLSANVFVHGSTRAKASSLNNGRGGAAVMIWSDLFNAQNFVERQNDVIVVSFNYRTNIFGFPLSPQIWAMDASIGYNRGLEDRDLAVEWVHKNIARFGGDPDRITLFGQSAGGASVDTWAFANAKTANPLVKGLIVQSGAVQGLDLALGNQNPEWTRHNSLWNKLANHPTVECGLKSGLKERRSAVGLHAKVDFSVLLDAISLSGLDFGPAVDNKRYFDDWEGRSAVCWGGKNGVKIVKTKQGQVSEAKESRTSGLPDLSPVD</sequence>
<dbReference type="PANTHER" id="PTHR11559">
    <property type="entry name" value="CARBOXYLESTERASE"/>
    <property type="match status" value="1"/>
</dbReference>
<evidence type="ECO:0000256" key="3">
    <source>
        <dbReference type="RuleBase" id="RU361235"/>
    </source>
</evidence>
<dbReference type="EC" id="3.1.1.-" evidence="3"/>
<dbReference type="InterPro" id="IPR019826">
    <property type="entry name" value="Carboxylesterase_B_AS"/>
</dbReference>
<feature type="domain" description="Carboxylesterase type B" evidence="4">
    <location>
        <begin position="55"/>
        <end position="257"/>
    </location>
</feature>
<comment type="caution">
    <text evidence="5">The sequence shown here is derived from an EMBL/GenBank/DDBJ whole genome shotgun (WGS) entry which is preliminary data.</text>
</comment>
<evidence type="ECO:0000256" key="2">
    <source>
        <dbReference type="ARBA" id="ARBA00022801"/>
    </source>
</evidence>
<dbReference type="InterPro" id="IPR002018">
    <property type="entry name" value="CarbesteraseB"/>
</dbReference>
<gene>
    <name evidence="5" type="ORF">JKILLFL_G2089</name>
</gene>
<dbReference type="SUPFAM" id="SSF53474">
    <property type="entry name" value="alpha/beta-Hydrolases"/>
    <property type="match status" value="1"/>
</dbReference>
<evidence type="ECO:0000259" key="4">
    <source>
        <dbReference type="Pfam" id="PF00135"/>
    </source>
</evidence>
<dbReference type="Gene3D" id="3.40.50.1820">
    <property type="entry name" value="alpha/beta hydrolase"/>
    <property type="match status" value="1"/>
</dbReference>
<dbReference type="InterPro" id="IPR050309">
    <property type="entry name" value="Type-B_Carboxylest/Lipase"/>
</dbReference>
<proteinExistence type="inferred from homology"/>
<evidence type="ECO:0000256" key="1">
    <source>
        <dbReference type="ARBA" id="ARBA00005964"/>
    </source>
</evidence>
<dbReference type="EMBL" id="CAJHJF010008310">
    <property type="protein sequence ID" value="CAD6966080.1"/>
    <property type="molecule type" value="Genomic_DNA"/>
</dbReference>
<keyword evidence="2 3" id="KW-0378">Hydrolase</keyword>
<organism evidence="5 6">
    <name type="scientific">Tilletia laevis</name>
    <dbReference type="NCBI Taxonomy" id="157183"/>
    <lineage>
        <taxon>Eukaryota</taxon>
        <taxon>Fungi</taxon>
        <taxon>Dikarya</taxon>
        <taxon>Basidiomycota</taxon>
        <taxon>Ustilaginomycotina</taxon>
        <taxon>Exobasidiomycetes</taxon>
        <taxon>Tilletiales</taxon>
        <taxon>Tilletiaceae</taxon>
        <taxon>Tilletia</taxon>
    </lineage>
</organism>
<evidence type="ECO:0000313" key="6">
    <source>
        <dbReference type="Proteomes" id="UP000836404"/>
    </source>
</evidence>
<dbReference type="GO" id="GO:0016787">
    <property type="term" value="F:hydrolase activity"/>
    <property type="evidence" value="ECO:0007669"/>
    <property type="project" value="UniProtKB-KW"/>
</dbReference>
<evidence type="ECO:0000313" key="5">
    <source>
        <dbReference type="EMBL" id="CAD6966080.1"/>
    </source>
</evidence>